<sequence length="100" mass="11620">MFSTFCKLLFVYIVLTFLFSDLSQIKDPGKDFFVKQYEDVSRVAKKFANYVDDTVIPYVDGKFDEADLEKSLVGNLLDDSEEPFSVDESIKEDTFFEEEK</sequence>
<organism evidence="1">
    <name type="scientific">marine metagenome</name>
    <dbReference type="NCBI Taxonomy" id="408172"/>
    <lineage>
        <taxon>unclassified sequences</taxon>
        <taxon>metagenomes</taxon>
        <taxon>ecological metagenomes</taxon>
    </lineage>
</organism>
<dbReference type="AlphaFoldDB" id="A0A382I2F4"/>
<reference evidence="1" key="1">
    <citation type="submission" date="2018-05" db="EMBL/GenBank/DDBJ databases">
        <authorList>
            <person name="Lanie J.A."/>
            <person name="Ng W.-L."/>
            <person name="Kazmierczak K.M."/>
            <person name="Andrzejewski T.M."/>
            <person name="Davidsen T.M."/>
            <person name="Wayne K.J."/>
            <person name="Tettelin H."/>
            <person name="Glass J.I."/>
            <person name="Rusch D."/>
            <person name="Podicherti R."/>
            <person name="Tsui H.-C.T."/>
            <person name="Winkler M.E."/>
        </authorList>
    </citation>
    <scope>NUCLEOTIDE SEQUENCE</scope>
</reference>
<proteinExistence type="predicted"/>
<name>A0A382I2F4_9ZZZZ</name>
<accession>A0A382I2F4</accession>
<protein>
    <submittedName>
        <fullName evidence="1">Uncharacterized protein</fullName>
    </submittedName>
</protein>
<evidence type="ECO:0000313" key="1">
    <source>
        <dbReference type="EMBL" id="SVB93786.1"/>
    </source>
</evidence>
<dbReference type="EMBL" id="UINC01064789">
    <property type="protein sequence ID" value="SVB93786.1"/>
    <property type="molecule type" value="Genomic_DNA"/>
</dbReference>
<gene>
    <name evidence="1" type="ORF">METZ01_LOCUS246640</name>
</gene>